<proteinExistence type="predicted"/>
<dbReference type="EMBL" id="RKRA01000001">
    <property type="protein sequence ID" value="RPF26943.1"/>
    <property type="molecule type" value="Genomic_DNA"/>
</dbReference>
<protein>
    <submittedName>
        <fullName evidence="2">Putative restriction endonuclease</fullName>
    </submittedName>
</protein>
<evidence type="ECO:0000313" key="3">
    <source>
        <dbReference type="Proteomes" id="UP000280726"/>
    </source>
</evidence>
<dbReference type="OrthoDB" id="4464809at2"/>
<feature type="domain" description="HNH nuclease" evidence="1">
    <location>
        <begin position="196"/>
        <end position="245"/>
    </location>
</feature>
<organism evidence="2 3">
    <name type="scientific">Georgenia muralis</name>
    <dbReference type="NCBI Taxonomy" id="154117"/>
    <lineage>
        <taxon>Bacteria</taxon>
        <taxon>Bacillati</taxon>
        <taxon>Actinomycetota</taxon>
        <taxon>Actinomycetes</taxon>
        <taxon>Micrococcales</taxon>
        <taxon>Bogoriellaceae</taxon>
        <taxon>Georgenia</taxon>
    </lineage>
</organism>
<keyword evidence="2" id="KW-0255">Endonuclease</keyword>
<keyword evidence="3" id="KW-1185">Reference proteome</keyword>
<dbReference type="AlphaFoldDB" id="A0A3N4Z356"/>
<accession>A0A3N4Z356</accession>
<dbReference type="Pfam" id="PF13391">
    <property type="entry name" value="HNH_2"/>
    <property type="match status" value="1"/>
</dbReference>
<name>A0A3N4Z356_9MICO</name>
<evidence type="ECO:0000259" key="1">
    <source>
        <dbReference type="Pfam" id="PF13391"/>
    </source>
</evidence>
<evidence type="ECO:0000313" key="2">
    <source>
        <dbReference type="EMBL" id="RPF26943.1"/>
    </source>
</evidence>
<dbReference type="RefSeq" id="WP_123916154.1">
    <property type="nucleotide sequence ID" value="NZ_RKRA01000001.1"/>
</dbReference>
<keyword evidence="2" id="KW-0378">Hydrolase</keyword>
<reference evidence="2 3" key="1">
    <citation type="submission" date="2018-11" db="EMBL/GenBank/DDBJ databases">
        <title>Sequencing the genomes of 1000 actinobacteria strains.</title>
        <authorList>
            <person name="Klenk H.-P."/>
        </authorList>
    </citation>
    <scope>NUCLEOTIDE SEQUENCE [LARGE SCALE GENOMIC DNA]</scope>
    <source>
        <strain evidence="2 3">DSM 14418</strain>
    </source>
</reference>
<dbReference type="GO" id="GO:0004519">
    <property type="term" value="F:endonuclease activity"/>
    <property type="evidence" value="ECO:0007669"/>
    <property type="project" value="UniProtKB-KW"/>
</dbReference>
<dbReference type="Proteomes" id="UP000280726">
    <property type="component" value="Unassembled WGS sequence"/>
</dbReference>
<dbReference type="InterPro" id="IPR003615">
    <property type="entry name" value="HNH_nuc"/>
</dbReference>
<comment type="caution">
    <text evidence="2">The sequence shown here is derived from an EMBL/GenBank/DDBJ whole genome shotgun (WGS) entry which is preliminary data.</text>
</comment>
<sequence>MSESVIERELAARLAAIDWLTRQRAAGVEYWTHADLSLFTFDGTRIPLMDRQRGIRKPAGFDAALAIRTVFRPEGAMRPYEDGMGADGLLRYRWRGSDPNHPENRALRKAMERQVPIIWFEGFAPALYTAIAPVYLLAEEPERQQFVVALGEDQLVLDVGGEVNSRRKRYVETMTKRRLHQPLFRAGVMHAYETRCAICAFRHGNLLDAAHITPDSTEDGVPATSNGLALCKIHHGAYDANIMGIRPDLVIEVRPDILEEIDGPMLKHGIQALHGEKLMMVPRSRRERPDEVRLEARYQQFRTAPV</sequence>
<gene>
    <name evidence="2" type="ORF">EDD32_1403</name>
</gene>
<keyword evidence="2" id="KW-0540">Nuclease</keyword>